<feature type="transmembrane region" description="Helical" evidence="1">
    <location>
        <begin position="338"/>
        <end position="362"/>
    </location>
</feature>
<reference evidence="2" key="3">
    <citation type="submission" date="2023-10" db="EMBL/GenBank/DDBJ databases">
        <authorList>
            <person name="Picardeau M."/>
            <person name="Thibeaux R."/>
        </authorList>
    </citation>
    <scope>NUCLEOTIDE SEQUENCE</scope>
    <source>
        <strain evidence="2">ATI7-C-A5</strain>
    </source>
</reference>
<reference evidence="2 4" key="2">
    <citation type="journal article" date="2018" name="Microb. Genom.">
        <title>Deciphering the unexplored Leptospira diversity from soils uncovers genomic evolution to virulence.</title>
        <authorList>
            <person name="Thibeaux R."/>
            <person name="Iraola G."/>
            <person name="Ferres I."/>
            <person name="Bierque E."/>
            <person name="Girault D."/>
            <person name="Soupe-Gilbert M.E."/>
            <person name="Picardeau M."/>
            <person name="Goarant C."/>
        </authorList>
    </citation>
    <scope>NUCLEOTIDE SEQUENCE [LARGE SCALE GENOMIC DNA]</scope>
    <source>
        <strain evidence="2 4">ATI7-C-A5</strain>
    </source>
</reference>
<dbReference type="RefSeq" id="WP_100765055.1">
    <property type="nucleotide sequence ID" value="NZ_NPEF02000015.1"/>
</dbReference>
<evidence type="ECO:0000256" key="1">
    <source>
        <dbReference type="SAM" id="Phobius"/>
    </source>
</evidence>
<comment type="caution">
    <text evidence="3">The sequence shown here is derived from an EMBL/GenBank/DDBJ whole genome shotgun (WGS) entry which is preliminary data.</text>
</comment>
<dbReference type="OrthoDB" id="314613at2"/>
<name>A0A2N0B959_9LEPT</name>
<organism evidence="3">
    <name type="scientific">Leptospira ellisii</name>
    <dbReference type="NCBI Taxonomy" id="2023197"/>
    <lineage>
        <taxon>Bacteria</taxon>
        <taxon>Pseudomonadati</taxon>
        <taxon>Spirochaetota</taxon>
        <taxon>Spirochaetia</taxon>
        <taxon>Leptospirales</taxon>
        <taxon>Leptospiraceae</taxon>
        <taxon>Leptospira</taxon>
    </lineage>
</organism>
<evidence type="ECO:0000313" key="4">
    <source>
        <dbReference type="Proteomes" id="UP000232122"/>
    </source>
</evidence>
<keyword evidence="1" id="KW-0472">Membrane</keyword>
<protein>
    <recommendedName>
        <fullName evidence="5">Glycosyltransferase RgtA/B/C/D-like domain-containing protein</fullName>
    </recommendedName>
</protein>
<evidence type="ECO:0008006" key="5">
    <source>
        <dbReference type="Google" id="ProtNLM"/>
    </source>
</evidence>
<gene>
    <name evidence="2" type="ORF">CH379_013720</name>
    <name evidence="3" type="ORF">CH379_09840</name>
</gene>
<dbReference type="AlphaFoldDB" id="A0A2N0B959"/>
<keyword evidence="1" id="KW-0812">Transmembrane</keyword>
<keyword evidence="1" id="KW-1133">Transmembrane helix</keyword>
<dbReference type="Proteomes" id="UP000232122">
    <property type="component" value="Unassembled WGS sequence"/>
</dbReference>
<feature type="transmembrane region" description="Helical" evidence="1">
    <location>
        <begin position="86"/>
        <end position="105"/>
    </location>
</feature>
<feature type="transmembrane region" description="Helical" evidence="1">
    <location>
        <begin position="368"/>
        <end position="387"/>
    </location>
</feature>
<feature type="transmembrane region" description="Helical" evidence="1">
    <location>
        <begin position="214"/>
        <end position="232"/>
    </location>
</feature>
<reference evidence="3" key="1">
    <citation type="submission" date="2017-07" db="EMBL/GenBank/DDBJ databases">
        <title>Leptospira spp. isolated from tropical soils.</title>
        <authorList>
            <person name="Thibeaux R."/>
            <person name="Iraola G."/>
            <person name="Ferres I."/>
            <person name="Bierque E."/>
            <person name="Girault D."/>
            <person name="Soupe-Gilbert M.-E."/>
            <person name="Picardeau M."/>
            <person name="Goarant C."/>
        </authorList>
    </citation>
    <scope>NUCLEOTIDE SEQUENCE [LARGE SCALE GENOMIC DNA]</scope>
    <source>
        <strain evidence="3">ATI7-C-A5</strain>
    </source>
</reference>
<evidence type="ECO:0000313" key="3">
    <source>
        <dbReference type="EMBL" id="PJZ93066.1"/>
    </source>
</evidence>
<proteinExistence type="predicted"/>
<dbReference type="EMBL" id="NPEF02000015">
    <property type="protein sequence ID" value="MDV6236684.1"/>
    <property type="molecule type" value="Genomic_DNA"/>
</dbReference>
<dbReference type="EMBL" id="NPEF01000085">
    <property type="protein sequence ID" value="PJZ93066.1"/>
    <property type="molecule type" value="Genomic_DNA"/>
</dbReference>
<evidence type="ECO:0000313" key="2">
    <source>
        <dbReference type="EMBL" id="MDV6236684.1"/>
    </source>
</evidence>
<sequence>MKRRIGEWIVFVVSVSSFLLSLDGGPALRDLAFNADVLYAATLYQDLIVDGNPLRGWSLTPSPYFFPDLFLYFCLRPWITDGITSVYVSFLSQVLLLAFSLFYFLGSEEDSDEGRTFVKSAAILVYSFFLILPSFFYGTFHVFGFVSHGGALSFSLISAGLWIRTNSRKPASDSERGTPFVSVSVGAKTETVSYFIKAVLFSLLQILLLVSDPLYFFFFSLPCVALSVRDFFSSKNRRRYAPSLFLGAVTLAGLFCYRVLIRSDFVFIPTGYYAGETSWNFWKPIEDTIRYQNRPDSGPLLLLTFVYLSLFPILFYPKKSADGATVRTVRKTTSSRRFEFLILAVALSSLGILGTGTISGLFRGEGIAIRYLLPLLFFWVPLQILAWSKHRSFFENKLYLLYIPILLLITTSFLRGEIRFSLYEDPLTSCLDEKTKEYGLRKGMSDFWTSRRIRIFSKTGLRADNFLPDLHPEYWQNSWNWYTESSGGEYDFAVLPGLNRNDLIVSFGDPKTKITCDKNDILIWDKTSAEKFSRFRERKTREIDLWHKLTGRKRTTP</sequence>
<keyword evidence="4" id="KW-1185">Reference proteome</keyword>
<feature type="transmembrane region" description="Helical" evidence="1">
    <location>
        <begin position="117"/>
        <end position="136"/>
    </location>
</feature>
<accession>A0A2N0B959</accession>
<feature type="transmembrane region" description="Helical" evidence="1">
    <location>
        <begin position="244"/>
        <end position="261"/>
    </location>
</feature>
<feature type="transmembrane region" description="Helical" evidence="1">
    <location>
        <begin position="300"/>
        <end position="317"/>
    </location>
</feature>
<feature type="transmembrane region" description="Helical" evidence="1">
    <location>
        <begin position="399"/>
        <end position="416"/>
    </location>
</feature>